<dbReference type="PRINTS" id="PR00370">
    <property type="entry name" value="FMOXYGENASE"/>
</dbReference>
<dbReference type="InterPro" id="IPR020946">
    <property type="entry name" value="Flavin_mOase-like"/>
</dbReference>
<dbReference type="GO" id="GO:0050660">
    <property type="term" value="F:flavin adenine dinucleotide binding"/>
    <property type="evidence" value="ECO:0007669"/>
    <property type="project" value="InterPro"/>
</dbReference>
<keyword evidence="6" id="KW-0472">Membrane</keyword>
<dbReference type="GO" id="GO:0004499">
    <property type="term" value="F:N,N-dimethylaniline monooxygenase activity"/>
    <property type="evidence" value="ECO:0007669"/>
    <property type="project" value="InterPro"/>
</dbReference>
<evidence type="ECO:0000256" key="2">
    <source>
        <dbReference type="ARBA" id="ARBA00022630"/>
    </source>
</evidence>
<dbReference type="InterPro" id="IPR000960">
    <property type="entry name" value="Flavin_mOase"/>
</dbReference>
<dbReference type="SUPFAM" id="SSF51905">
    <property type="entry name" value="FAD/NAD(P)-binding domain"/>
    <property type="match status" value="1"/>
</dbReference>
<dbReference type="AlphaFoldDB" id="A0A8H6RK56"/>
<protein>
    <submittedName>
        <fullName evidence="7">Monooxygenase aurF</fullName>
    </submittedName>
</protein>
<keyword evidence="2" id="KW-0285">Flavoprotein</keyword>
<evidence type="ECO:0000256" key="5">
    <source>
        <dbReference type="ARBA" id="ARBA00023002"/>
    </source>
</evidence>
<dbReference type="EMBL" id="JABCIY010000070">
    <property type="protein sequence ID" value="KAF7193936.1"/>
    <property type="molecule type" value="Genomic_DNA"/>
</dbReference>
<feature type="transmembrane region" description="Helical" evidence="6">
    <location>
        <begin position="228"/>
        <end position="249"/>
    </location>
</feature>
<dbReference type="Gene3D" id="3.50.50.60">
    <property type="entry name" value="FAD/NAD(P)-binding domain"/>
    <property type="match status" value="4"/>
</dbReference>
<dbReference type="Pfam" id="PF00743">
    <property type="entry name" value="FMO-like"/>
    <property type="match status" value="1"/>
</dbReference>
<sequence>MATTAAVIGGGPCGLMALKNLREDGFDATLYESRDWVGGLWKYSTDDALSTAENTIFNTSKYRAAVTDFPMPDDMDDFPTAPQLYKYWNDYCNHFQLWPYINLGAKVLIVRREQDQWALDIASKDGQTRTQYFDKVAVSTGPFAKPKQPKLEGIQKFSGTAIHGTKFHDPAKYAGKNVVIVGLHASASDVACSLAGKASKVFISHRSGVVLVPRFAEDGAVFDKMPPLWFTLFSVYLSAIWPAAFYWIFDTLLGMASKKAYPKIPSSWNLSPAPSIAVSSPLISTELYPHLESGACEPVSAVKRIIGPDTIELTSGRTLTNIDTIIFCTGYDFYIPLDLQPPDLNPYPKLGDPPHLYRGIFPLHDDEKIRRSLAFIGQGAITYPGFCQFEIMTMANSQIWKGYSSLPSLSEMQTWHLNFLSWRQNMIKTYSAKSSFYSAILPMADQMLWLDRTAGLGIRENFG</sequence>
<evidence type="ECO:0000256" key="4">
    <source>
        <dbReference type="ARBA" id="ARBA00022857"/>
    </source>
</evidence>
<organism evidence="7 8">
    <name type="scientific">Pseudocercospora fuligena</name>
    <dbReference type="NCBI Taxonomy" id="685502"/>
    <lineage>
        <taxon>Eukaryota</taxon>
        <taxon>Fungi</taxon>
        <taxon>Dikarya</taxon>
        <taxon>Ascomycota</taxon>
        <taxon>Pezizomycotina</taxon>
        <taxon>Dothideomycetes</taxon>
        <taxon>Dothideomycetidae</taxon>
        <taxon>Mycosphaerellales</taxon>
        <taxon>Mycosphaerellaceae</taxon>
        <taxon>Pseudocercospora</taxon>
    </lineage>
</organism>
<gene>
    <name evidence="7" type="ORF">HII31_04826</name>
</gene>
<dbReference type="Proteomes" id="UP000660729">
    <property type="component" value="Unassembled WGS sequence"/>
</dbReference>
<keyword evidence="6" id="KW-1133">Transmembrane helix</keyword>
<dbReference type="InterPro" id="IPR050346">
    <property type="entry name" value="FMO-like"/>
</dbReference>
<dbReference type="GO" id="GO:0050661">
    <property type="term" value="F:NADP binding"/>
    <property type="evidence" value="ECO:0007669"/>
    <property type="project" value="InterPro"/>
</dbReference>
<dbReference type="PIRSF" id="PIRSF000332">
    <property type="entry name" value="FMO"/>
    <property type="match status" value="1"/>
</dbReference>
<comment type="similarity">
    <text evidence="1">Belongs to the FMO family.</text>
</comment>
<keyword evidence="8" id="KW-1185">Reference proteome</keyword>
<dbReference type="PANTHER" id="PTHR23023">
    <property type="entry name" value="DIMETHYLANILINE MONOOXYGENASE"/>
    <property type="match status" value="1"/>
</dbReference>
<keyword evidence="5" id="KW-0560">Oxidoreductase</keyword>
<evidence type="ECO:0000313" key="8">
    <source>
        <dbReference type="Proteomes" id="UP000660729"/>
    </source>
</evidence>
<proteinExistence type="inferred from homology"/>
<keyword evidence="3" id="KW-0274">FAD</keyword>
<evidence type="ECO:0000256" key="1">
    <source>
        <dbReference type="ARBA" id="ARBA00009183"/>
    </source>
</evidence>
<evidence type="ECO:0000256" key="6">
    <source>
        <dbReference type="SAM" id="Phobius"/>
    </source>
</evidence>
<name>A0A8H6RK56_9PEZI</name>
<keyword evidence="4" id="KW-0521">NADP</keyword>
<dbReference type="OrthoDB" id="66881at2759"/>
<keyword evidence="7" id="KW-0503">Monooxygenase</keyword>
<comment type="caution">
    <text evidence="7">The sequence shown here is derived from an EMBL/GenBank/DDBJ whole genome shotgun (WGS) entry which is preliminary data.</text>
</comment>
<reference evidence="7" key="1">
    <citation type="submission" date="2020-04" db="EMBL/GenBank/DDBJ databases">
        <title>Draft genome resource of the tomato pathogen Pseudocercospora fuligena.</title>
        <authorList>
            <person name="Zaccaron A."/>
        </authorList>
    </citation>
    <scope>NUCLEOTIDE SEQUENCE</scope>
    <source>
        <strain evidence="7">PF001</strain>
    </source>
</reference>
<evidence type="ECO:0000256" key="3">
    <source>
        <dbReference type="ARBA" id="ARBA00022827"/>
    </source>
</evidence>
<accession>A0A8H6RK56</accession>
<evidence type="ECO:0000313" key="7">
    <source>
        <dbReference type="EMBL" id="KAF7193936.1"/>
    </source>
</evidence>
<dbReference type="InterPro" id="IPR036188">
    <property type="entry name" value="FAD/NAD-bd_sf"/>
</dbReference>
<keyword evidence="6" id="KW-0812">Transmembrane</keyword>